<dbReference type="Gene3D" id="1.10.10.60">
    <property type="entry name" value="Homeodomain-like"/>
    <property type="match status" value="1"/>
</dbReference>
<dbReference type="InterPro" id="IPR009057">
    <property type="entry name" value="Homeodomain-like_sf"/>
</dbReference>
<dbReference type="AlphaFoldDB" id="A0A8R1IPG3"/>
<dbReference type="InterPro" id="IPR048703">
    <property type="entry name" value="Tnp_Tc3-like_HTH"/>
</dbReference>
<dbReference type="GO" id="GO:0003677">
    <property type="term" value="F:DNA binding"/>
    <property type="evidence" value="ECO:0007669"/>
    <property type="project" value="InterPro"/>
</dbReference>
<evidence type="ECO:0000313" key="5">
    <source>
        <dbReference type="Proteomes" id="UP000005237"/>
    </source>
</evidence>
<feature type="domain" description="Tc3 transposase DNA binding" evidence="2">
    <location>
        <begin position="13"/>
        <end position="50"/>
    </location>
</feature>
<evidence type="ECO:0000313" key="4">
    <source>
        <dbReference type="EnsemblMetazoa" id="CJA35438.1"/>
    </source>
</evidence>
<dbReference type="Pfam" id="PF21517">
    <property type="entry name" value="HTH_Tnp_Tc3_2_like"/>
    <property type="match status" value="1"/>
</dbReference>
<dbReference type="SUPFAM" id="SSF46689">
    <property type="entry name" value="Homeodomain-like"/>
    <property type="match status" value="2"/>
</dbReference>
<dbReference type="InterPro" id="IPR036397">
    <property type="entry name" value="RNaseH_sf"/>
</dbReference>
<dbReference type="EnsemblMetazoa" id="CJA35438.1">
    <property type="protein sequence ID" value="CJA35438.1"/>
    <property type="gene ID" value="WBGene00211285"/>
</dbReference>
<accession>A0A8R1IPG3</accession>
<organism evidence="4 5">
    <name type="scientific">Caenorhabditis japonica</name>
    <dbReference type="NCBI Taxonomy" id="281687"/>
    <lineage>
        <taxon>Eukaryota</taxon>
        <taxon>Metazoa</taxon>
        <taxon>Ecdysozoa</taxon>
        <taxon>Nematoda</taxon>
        <taxon>Chromadorea</taxon>
        <taxon>Rhabditida</taxon>
        <taxon>Rhabditina</taxon>
        <taxon>Rhabditomorpha</taxon>
        <taxon>Rhabditoidea</taxon>
        <taxon>Rhabditidae</taxon>
        <taxon>Peloderinae</taxon>
        <taxon>Caenorhabditis</taxon>
    </lineage>
</organism>
<reference evidence="5" key="1">
    <citation type="submission" date="2010-08" db="EMBL/GenBank/DDBJ databases">
        <authorList>
            <consortium name="Caenorhabditis japonica Sequencing Consortium"/>
            <person name="Wilson R.K."/>
        </authorList>
    </citation>
    <scope>NUCLEOTIDE SEQUENCE [LARGE SCALE GENOMIC DNA]</scope>
    <source>
        <strain evidence="5">DF5081</strain>
    </source>
</reference>
<dbReference type="Proteomes" id="UP000005237">
    <property type="component" value="Unassembled WGS sequence"/>
</dbReference>
<keyword evidence="5" id="KW-1185">Reference proteome</keyword>
<proteinExistence type="predicted"/>
<comment type="subcellular location">
    <subcellularLocation>
        <location evidence="1">Nucleus</location>
    </subcellularLocation>
</comment>
<evidence type="ECO:0000259" key="2">
    <source>
        <dbReference type="Pfam" id="PF11427"/>
    </source>
</evidence>
<feature type="domain" description="Transposable element Tc3 transposase-like DNA-binding HTH" evidence="3">
    <location>
        <begin position="66"/>
        <end position="105"/>
    </location>
</feature>
<protein>
    <recommendedName>
        <fullName evidence="6">Transposase Tc1-like domain-containing protein</fullName>
    </recommendedName>
</protein>
<sequence length="217" mass="25582">MNSNQSLVIRLSSQLNVMQQLGSSLHEMSRIVRKIRTVCRNYINDPLNYGRKSKEQKGRPRKVTARDERNILHMVSNSPKSLNEVRGELNLNVCKSTIRNVIKRSGIIVRQKMVKVPKMKPHHKTARLDFVKANLTNKWEKIMFSDEKKWNLDGPDVFKTELRWWYIDGLDWFLRWREDGTAIHQYQRKFQLVPTDASSSDRAFLPKPTSNPYFPTR</sequence>
<dbReference type="Pfam" id="PF11427">
    <property type="entry name" value="HTH_Tnp_Tc3_1"/>
    <property type="match status" value="1"/>
</dbReference>
<name>A0A8R1IPG3_CAEJA</name>
<dbReference type="Gene3D" id="1.10.10.10">
    <property type="entry name" value="Winged helix-like DNA-binding domain superfamily/Winged helix DNA-binding domain"/>
    <property type="match status" value="1"/>
</dbReference>
<dbReference type="GO" id="GO:0005634">
    <property type="term" value="C:nucleus"/>
    <property type="evidence" value="ECO:0007669"/>
    <property type="project" value="UniProtKB-SubCell"/>
</dbReference>
<dbReference type="Gene3D" id="3.30.420.10">
    <property type="entry name" value="Ribonuclease H-like superfamily/Ribonuclease H"/>
    <property type="match status" value="1"/>
</dbReference>
<reference evidence="4" key="2">
    <citation type="submission" date="2022-06" db="UniProtKB">
        <authorList>
            <consortium name="EnsemblMetazoa"/>
        </authorList>
    </citation>
    <scope>IDENTIFICATION</scope>
    <source>
        <strain evidence="4">DF5081</strain>
    </source>
</reference>
<dbReference type="InterPro" id="IPR025898">
    <property type="entry name" value="Tc3_transposase_DNA-bd_dom"/>
</dbReference>
<evidence type="ECO:0000256" key="1">
    <source>
        <dbReference type="ARBA" id="ARBA00004123"/>
    </source>
</evidence>
<evidence type="ECO:0000259" key="3">
    <source>
        <dbReference type="Pfam" id="PF21517"/>
    </source>
</evidence>
<dbReference type="InterPro" id="IPR036388">
    <property type="entry name" value="WH-like_DNA-bd_sf"/>
</dbReference>
<evidence type="ECO:0008006" key="6">
    <source>
        <dbReference type="Google" id="ProtNLM"/>
    </source>
</evidence>